<dbReference type="Pfam" id="PF00179">
    <property type="entry name" value="UQ_con"/>
    <property type="match status" value="1"/>
</dbReference>
<dbReference type="Gene3D" id="3.10.110.10">
    <property type="entry name" value="Ubiquitin Conjugating Enzyme"/>
    <property type="match status" value="1"/>
</dbReference>
<dbReference type="SUPFAM" id="SSF54495">
    <property type="entry name" value="UBC-like"/>
    <property type="match status" value="1"/>
</dbReference>
<dbReference type="InterPro" id="IPR000608">
    <property type="entry name" value="UBC"/>
</dbReference>
<feature type="domain" description="UBC core" evidence="3">
    <location>
        <begin position="2"/>
        <end position="146"/>
    </location>
</feature>
<sequence length="667" mass="74958">MALRNRLLRDLAELQLNPYPNIKLFPKDDDINTACLVLSPNGGASLHLTIKFTTDYPLSPPQITIQSYVVHPNVFDSYICASILNTTEGYTPAYTLKGICIQILSFFSSDTLEQSYGNETVDLTEWRRTEQRYSLYFNQTTSKHYVCEHCSFNKSASASTTTNNRPSSAANTWSAIWPTPSESNGSTGRSLPENKTQPAKRIPGPFRHTTALLARNPTITFAGLFDLPDELLVLICDNLQTEELAPFSRAWDRIGGVNGIVSSFNIIRNRELICFCLKTDFNNAKLGVGVHISSEGRIGRLESEFDLLSLQAFEQFHIRTSVQSLRFEEWLPLPISRRHYTSIKDLIEPRLLLLSQKARFATCSPVEVLYAFMNDIVVRLSTKAESSSTQSSLVHASEKAIESYYHLFHLLLCLATQDPRRVRTVNQTIQNFLYGKTSKTDVPNLGYLLIAFLISDADMTVDLLMAIIRETVTRNVVWMLDKRGANMPELSYMEADTISHYRLQKTFDASKTSYRLLMFLNLFRTTIHRGHKTLVQIRDELFDAHGAPPRGTAAKLANDIKKLQEVKNFPEFIKIMGLTPPPASKFTSFLRDCVEDSMRKGYSVWGLSQARALTVRRQVDPGVEERMDPKPEWQSRGTFGVGFFPGGGRGGGGFGGGRGRGGRGRGR</sequence>
<dbReference type="PROSITE" id="PS50127">
    <property type="entry name" value="UBC_2"/>
    <property type="match status" value="1"/>
</dbReference>
<organism evidence="4 5">
    <name type="scientific">Knufia fluminis</name>
    <dbReference type="NCBI Taxonomy" id="191047"/>
    <lineage>
        <taxon>Eukaryota</taxon>
        <taxon>Fungi</taxon>
        <taxon>Dikarya</taxon>
        <taxon>Ascomycota</taxon>
        <taxon>Pezizomycotina</taxon>
        <taxon>Eurotiomycetes</taxon>
        <taxon>Chaetothyriomycetidae</taxon>
        <taxon>Chaetothyriales</taxon>
        <taxon>Trichomeriaceae</taxon>
        <taxon>Knufia</taxon>
    </lineage>
</organism>
<name>A0AAN8ECK1_9EURO</name>
<dbReference type="AlphaFoldDB" id="A0AAN8ECK1"/>
<evidence type="ECO:0000259" key="3">
    <source>
        <dbReference type="PROSITE" id="PS50127"/>
    </source>
</evidence>
<dbReference type="Proteomes" id="UP001316803">
    <property type="component" value="Unassembled WGS sequence"/>
</dbReference>
<feature type="region of interest" description="Disordered" evidence="2">
    <location>
        <begin position="644"/>
        <end position="667"/>
    </location>
</feature>
<evidence type="ECO:0000313" key="4">
    <source>
        <dbReference type="EMBL" id="KAK5952379.1"/>
    </source>
</evidence>
<protein>
    <recommendedName>
        <fullName evidence="3">UBC core domain-containing protein</fullName>
    </recommendedName>
</protein>
<feature type="compositionally biased region" description="Gly residues" evidence="2">
    <location>
        <begin position="644"/>
        <end position="659"/>
    </location>
</feature>
<dbReference type="SMART" id="SM00212">
    <property type="entry name" value="UBCc"/>
    <property type="match status" value="1"/>
</dbReference>
<evidence type="ECO:0000256" key="1">
    <source>
        <dbReference type="ARBA" id="ARBA00022786"/>
    </source>
</evidence>
<dbReference type="PANTHER" id="PTHR24067">
    <property type="entry name" value="UBIQUITIN-CONJUGATING ENZYME E2"/>
    <property type="match status" value="1"/>
</dbReference>
<proteinExistence type="predicted"/>
<keyword evidence="5" id="KW-1185">Reference proteome</keyword>
<evidence type="ECO:0000256" key="2">
    <source>
        <dbReference type="SAM" id="MobiDB-lite"/>
    </source>
</evidence>
<gene>
    <name evidence="4" type="ORF">OHC33_006422</name>
</gene>
<comment type="caution">
    <text evidence="4">The sequence shown here is derived from an EMBL/GenBank/DDBJ whole genome shotgun (WGS) entry which is preliminary data.</text>
</comment>
<feature type="compositionally biased region" description="Polar residues" evidence="2">
    <location>
        <begin position="158"/>
        <end position="197"/>
    </location>
</feature>
<dbReference type="InterPro" id="IPR050113">
    <property type="entry name" value="Ub_conjugating_enzyme"/>
</dbReference>
<feature type="region of interest" description="Disordered" evidence="2">
    <location>
        <begin position="158"/>
        <end position="202"/>
    </location>
</feature>
<dbReference type="InterPro" id="IPR016135">
    <property type="entry name" value="UBQ-conjugating_enzyme/RWD"/>
</dbReference>
<keyword evidence="1" id="KW-0833">Ubl conjugation pathway</keyword>
<evidence type="ECO:0000313" key="5">
    <source>
        <dbReference type="Proteomes" id="UP001316803"/>
    </source>
</evidence>
<reference evidence="4 5" key="1">
    <citation type="submission" date="2022-12" db="EMBL/GenBank/DDBJ databases">
        <title>Genomic features and morphological characterization of a novel Knufia sp. strain isolated from spacecraft assembly facility.</title>
        <authorList>
            <person name="Teixeira M."/>
            <person name="Chander A.M."/>
            <person name="Stajich J.E."/>
            <person name="Venkateswaran K."/>
        </authorList>
    </citation>
    <scope>NUCLEOTIDE SEQUENCE [LARGE SCALE GENOMIC DNA]</scope>
    <source>
        <strain evidence="4 5">FJI-L2-BK-P2</strain>
    </source>
</reference>
<dbReference type="EMBL" id="JAKLMC020000015">
    <property type="protein sequence ID" value="KAK5952379.1"/>
    <property type="molecule type" value="Genomic_DNA"/>
</dbReference>
<accession>A0AAN8ECK1</accession>